<sequence length="107" mass="11754">MSFWKWVGAARRLARGPRRLVRSGQSLLPHPEELDPLSYDEPGELLPYDEPESNEDELPDDELDRSSDTGVGSELAVRSVGSSSVPAGSNGRLVAGPPWRLRSTGRR</sequence>
<name>A0ABS0HAM0_9ACTN</name>
<proteinExistence type="predicted"/>
<feature type="region of interest" description="Disordered" evidence="1">
    <location>
        <begin position="21"/>
        <end position="107"/>
    </location>
</feature>
<dbReference type="Proteomes" id="UP000638560">
    <property type="component" value="Unassembled WGS sequence"/>
</dbReference>
<dbReference type="RefSeq" id="WP_196206799.1">
    <property type="nucleotide sequence ID" value="NZ_JADPUN010000422.1"/>
</dbReference>
<evidence type="ECO:0000256" key="1">
    <source>
        <dbReference type="SAM" id="MobiDB-lite"/>
    </source>
</evidence>
<accession>A0ABS0HAM0</accession>
<organism evidence="2 3">
    <name type="scientific">Plantactinospora alkalitolerans</name>
    <dbReference type="NCBI Taxonomy" id="2789879"/>
    <lineage>
        <taxon>Bacteria</taxon>
        <taxon>Bacillati</taxon>
        <taxon>Actinomycetota</taxon>
        <taxon>Actinomycetes</taxon>
        <taxon>Micromonosporales</taxon>
        <taxon>Micromonosporaceae</taxon>
        <taxon>Plantactinospora</taxon>
    </lineage>
</organism>
<dbReference type="EMBL" id="JADPUN010000422">
    <property type="protein sequence ID" value="MBF9135346.1"/>
    <property type="molecule type" value="Genomic_DNA"/>
</dbReference>
<gene>
    <name evidence="2" type="ORF">I0C86_41585</name>
</gene>
<reference evidence="2 3" key="1">
    <citation type="submission" date="2020-11" db="EMBL/GenBank/DDBJ databases">
        <title>A novel isolate from a Black sea contaminated sediment with potential to produce alkanes: Plantactinospora alkalitolerans sp. nov.</title>
        <authorList>
            <person name="Carro L."/>
            <person name="Veyisoglu A."/>
            <person name="Guven K."/>
            <person name="Schumann P."/>
            <person name="Klenk H.-P."/>
            <person name="Sahin N."/>
        </authorList>
    </citation>
    <scope>NUCLEOTIDE SEQUENCE [LARGE SCALE GENOMIC DNA]</scope>
    <source>
        <strain evidence="2 3">S1510</strain>
    </source>
</reference>
<keyword evidence="3" id="KW-1185">Reference proteome</keyword>
<feature type="compositionally biased region" description="Acidic residues" evidence="1">
    <location>
        <begin position="41"/>
        <end position="63"/>
    </location>
</feature>
<protein>
    <submittedName>
        <fullName evidence="2">Uncharacterized protein</fullName>
    </submittedName>
</protein>
<evidence type="ECO:0000313" key="2">
    <source>
        <dbReference type="EMBL" id="MBF9135346.1"/>
    </source>
</evidence>
<comment type="caution">
    <text evidence="2">The sequence shown here is derived from an EMBL/GenBank/DDBJ whole genome shotgun (WGS) entry which is preliminary data.</text>
</comment>
<evidence type="ECO:0000313" key="3">
    <source>
        <dbReference type="Proteomes" id="UP000638560"/>
    </source>
</evidence>